<evidence type="ECO:0000313" key="1">
    <source>
        <dbReference type="EMBL" id="RNF84682.1"/>
    </source>
</evidence>
<gene>
    <name evidence="1" type="ORF">EEJ42_43980</name>
</gene>
<keyword evidence="2" id="KW-1185">Reference proteome</keyword>
<accession>A0A3M8T1S6</accession>
<protein>
    <submittedName>
        <fullName evidence="1">Uncharacterized protein</fullName>
    </submittedName>
</protein>
<dbReference type="RefSeq" id="WP_123107734.1">
    <property type="nucleotide sequence ID" value="NZ_RIBZ01000841.1"/>
</dbReference>
<comment type="caution">
    <text evidence="1">The sequence shown here is derived from an EMBL/GenBank/DDBJ whole genome shotgun (WGS) entry which is preliminary data.</text>
</comment>
<evidence type="ECO:0000313" key="2">
    <source>
        <dbReference type="Proteomes" id="UP000275401"/>
    </source>
</evidence>
<name>A0A3M8T1S6_9ACTN</name>
<reference evidence="1 2" key="1">
    <citation type="submission" date="2018-11" db="EMBL/GenBank/DDBJ databases">
        <title>The Potential of Streptomyces as Biocontrol Agents against the Tomato grey mould, Botrytis cinerea (Gray mold) Frontiers in Microbiology.</title>
        <authorList>
            <person name="Li D."/>
        </authorList>
    </citation>
    <scope>NUCLEOTIDE SEQUENCE [LARGE SCALE GENOMIC DNA]</scope>
    <source>
        <strain evidence="1 2">NEAU-LD23</strain>
    </source>
</reference>
<dbReference type="Proteomes" id="UP000275401">
    <property type="component" value="Unassembled WGS sequence"/>
</dbReference>
<organism evidence="1 2">
    <name type="scientific">Streptomyces botrytidirepellens</name>
    <dbReference type="NCBI Taxonomy" id="2486417"/>
    <lineage>
        <taxon>Bacteria</taxon>
        <taxon>Bacillati</taxon>
        <taxon>Actinomycetota</taxon>
        <taxon>Actinomycetes</taxon>
        <taxon>Kitasatosporales</taxon>
        <taxon>Streptomycetaceae</taxon>
        <taxon>Streptomyces</taxon>
    </lineage>
</organism>
<dbReference type="AlphaFoldDB" id="A0A3M8T1S6"/>
<proteinExistence type="predicted"/>
<sequence>MATVSPQDPHSVPFDFDGEVRSLVLDTAPRLFAVVQEFALGDGWRDAEVAAWGMAYEDGRADVTSVDGRRRFSLPSPDRAMRHFALLEGVTARLVWLTPPRAATFDPAEAA</sequence>
<dbReference type="EMBL" id="RIBZ01000841">
    <property type="protein sequence ID" value="RNF84682.1"/>
    <property type="molecule type" value="Genomic_DNA"/>
</dbReference>